<dbReference type="PANTHER" id="PTHR38479">
    <property type="entry name" value="LMO0824 PROTEIN"/>
    <property type="match status" value="1"/>
</dbReference>
<dbReference type="Pfam" id="PF06224">
    <property type="entry name" value="AlkZ-like"/>
    <property type="match status" value="1"/>
</dbReference>
<dbReference type="InterPro" id="IPR009351">
    <property type="entry name" value="AlkZ-like"/>
</dbReference>
<dbReference type="Proteomes" id="UP000295680">
    <property type="component" value="Unassembled WGS sequence"/>
</dbReference>
<comment type="caution">
    <text evidence="1">The sequence shown here is derived from an EMBL/GenBank/DDBJ whole genome shotgun (WGS) entry which is preliminary data.</text>
</comment>
<accession>A0A4R2IIN0</accession>
<dbReference type="GO" id="GO:0003677">
    <property type="term" value="F:DNA binding"/>
    <property type="evidence" value="ECO:0007669"/>
    <property type="project" value="UniProtKB-KW"/>
</dbReference>
<protein>
    <submittedName>
        <fullName evidence="1">Winged helix DNA-binding protein</fullName>
    </submittedName>
</protein>
<evidence type="ECO:0000313" key="1">
    <source>
        <dbReference type="EMBL" id="TCO44723.1"/>
    </source>
</evidence>
<proteinExistence type="predicted"/>
<dbReference type="EMBL" id="SLWS01000023">
    <property type="protein sequence ID" value="TCO44723.1"/>
    <property type="molecule type" value="Genomic_DNA"/>
</dbReference>
<keyword evidence="2" id="KW-1185">Reference proteome</keyword>
<evidence type="ECO:0000313" key="2">
    <source>
        <dbReference type="Proteomes" id="UP000295680"/>
    </source>
</evidence>
<keyword evidence="1" id="KW-0238">DNA-binding</keyword>
<reference evidence="1 2" key="1">
    <citation type="submission" date="2019-03" db="EMBL/GenBank/DDBJ databases">
        <title>Genomic Encyclopedia of Type Strains, Phase IV (KMG-IV): sequencing the most valuable type-strain genomes for metagenomic binning, comparative biology and taxonomic classification.</title>
        <authorList>
            <person name="Goeker M."/>
        </authorList>
    </citation>
    <scope>NUCLEOTIDE SEQUENCE [LARGE SCALE GENOMIC DNA]</scope>
    <source>
        <strain evidence="1 2">DSM 45934</strain>
    </source>
</reference>
<sequence length="360" mass="39586">MDREQVLAYRIARQGLHRTNTPVDDLDVVDLGVQDTPMGSARHSFSVRTEASPDDHSLVRVWSLRASPYLHHTVDLPRIAAALWPHSERDALGKVAWQRSVMQKSGITATEALRYTAEAFREVITGPTVKGAASTAVSKVVPKPLVSYCRGCQAEHVFESLFRLAALPAGMRLEPDTSPPVLVPIEDWPGIPDEQSGADDLIREFLRFVGPASVGDVAAWLTTTQAEVKEIWPAGLAEVDVDGRTVWLPESEMDLLADPPEPPRALLLPTSDPFLQDRNKLMLVPDKTRHKEMWPVIGQPGAVVVDGDVAGIWRPKASGKKLEVRVTEFLPIAADARKALQQEADRLGDLRGMTQTKLAF</sequence>
<dbReference type="PANTHER" id="PTHR38479:SF2">
    <property type="entry name" value="WINGED HELIX DNA-BINDING DOMAIN-CONTAINING PROTEIN"/>
    <property type="match status" value="1"/>
</dbReference>
<name>A0A4R2IIN0_9PSEU</name>
<dbReference type="AlphaFoldDB" id="A0A4R2IIN0"/>
<dbReference type="RefSeq" id="WP_165961058.1">
    <property type="nucleotide sequence ID" value="NZ_SLWS01000023.1"/>
</dbReference>
<gene>
    <name evidence="1" type="ORF">EV192_12344</name>
</gene>
<organism evidence="1 2">
    <name type="scientific">Actinocrispum wychmicini</name>
    <dbReference type="NCBI Taxonomy" id="1213861"/>
    <lineage>
        <taxon>Bacteria</taxon>
        <taxon>Bacillati</taxon>
        <taxon>Actinomycetota</taxon>
        <taxon>Actinomycetes</taxon>
        <taxon>Pseudonocardiales</taxon>
        <taxon>Pseudonocardiaceae</taxon>
        <taxon>Actinocrispum</taxon>
    </lineage>
</organism>